<evidence type="ECO:0000256" key="6">
    <source>
        <dbReference type="ARBA" id="ARBA00022833"/>
    </source>
</evidence>
<dbReference type="Gene3D" id="3.40.140.10">
    <property type="entry name" value="Cytidine Deaminase, domain 2"/>
    <property type="match status" value="1"/>
</dbReference>
<dbReference type="GO" id="GO:0004132">
    <property type="term" value="F:dCMP deaminase activity"/>
    <property type="evidence" value="ECO:0007669"/>
    <property type="project" value="UniProtKB-EC"/>
</dbReference>
<dbReference type="Proteomes" id="UP001154078">
    <property type="component" value="Chromosome 1"/>
</dbReference>
<evidence type="ECO:0000256" key="7">
    <source>
        <dbReference type="ARBA" id="ARBA00037036"/>
    </source>
</evidence>
<dbReference type="PANTHER" id="PTHR11086">
    <property type="entry name" value="DEOXYCYTIDYLATE DEAMINASE-RELATED"/>
    <property type="match status" value="1"/>
</dbReference>
<dbReference type="CDD" id="cd01286">
    <property type="entry name" value="deoxycytidylate_deaminase"/>
    <property type="match status" value="1"/>
</dbReference>
<keyword evidence="4" id="KW-0545">Nucleotide biosynthesis</keyword>
<evidence type="ECO:0000256" key="1">
    <source>
        <dbReference type="ARBA" id="ARBA00001947"/>
    </source>
</evidence>
<dbReference type="Pfam" id="PF00383">
    <property type="entry name" value="dCMP_cyt_deam_1"/>
    <property type="match status" value="1"/>
</dbReference>
<dbReference type="EC" id="3.5.4.12" evidence="8"/>
<proteinExistence type="inferred from homology"/>
<dbReference type="SUPFAM" id="SSF53927">
    <property type="entry name" value="Cytidine deaminase-like"/>
    <property type="match status" value="1"/>
</dbReference>
<evidence type="ECO:0000256" key="3">
    <source>
        <dbReference type="ARBA" id="ARBA00022723"/>
    </source>
</evidence>
<keyword evidence="5" id="KW-0378">Hydrolase</keyword>
<organism evidence="13 14">
    <name type="scientific">Brassicogethes aeneus</name>
    <name type="common">Rape pollen beetle</name>
    <name type="synonym">Meligethes aeneus</name>
    <dbReference type="NCBI Taxonomy" id="1431903"/>
    <lineage>
        <taxon>Eukaryota</taxon>
        <taxon>Metazoa</taxon>
        <taxon>Ecdysozoa</taxon>
        <taxon>Arthropoda</taxon>
        <taxon>Hexapoda</taxon>
        <taxon>Insecta</taxon>
        <taxon>Pterygota</taxon>
        <taxon>Neoptera</taxon>
        <taxon>Endopterygota</taxon>
        <taxon>Coleoptera</taxon>
        <taxon>Polyphaga</taxon>
        <taxon>Cucujiformia</taxon>
        <taxon>Nitidulidae</taxon>
        <taxon>Meligethinae</taxon>
        <taxon>Brassicogethes</taxon>
    </lineage>
</organism>
<comment type="cofactor">
    <cofactor evidence="1">
        <name>Zn(2+)</name>
        <dbReference type="ChEBI" id="CHEBI:29105"/>
    </cofactor>
</comment>
<dbReference type="InterPro" id="IPR015517">
    <property type="entry name" value="dCMP_deaminase-rel"/>
</dbReference>
<dbReference type="InterPro" id="IPR035105">
    <property type="entry name" value="Deoxycytidylate_deaminase_dom"/>
</dbReference>
<keyword evidence="14" id="KW-1185">Reference proteome</keyword>
<feature type="domain" description="CMP/dCMP-type deaminase" evidence="12">
    <location>
        <begin position="1"/>
        <end position="111"/>
    </location>
</feature>
<evidence type="ECO:0000256" key="11">
    <source>
        <dbReference type="ARBA" id="ARBA00071625"/>
    </source>
</evidence>
<evidence type="ECO:0000256" key="4">
    <source>
        <dbReference type="ARBA" id="ARBA00022727"/>
    </source>
</evidence>
<evidence type="ECO:0000313" key="13">
    <source>
        <dbReference type="EMBL" id="CAH0547871.1"/>
    </source>
</evidence>
<dbReference type="PANTHER" id="PTHR11086:SF18">
    <property type="entry name" value="DEOXYCYTIDYLATE DEAMINASE"/>
    <property type="match status" value="1"/>
</dbReference>
<dbReference type="OrthoDB" id="6710946at2759"/>
<comment type="similarity">
    <text evidence="2">Belongs to the cytidine and deoxycytidylate deaminase family.</text>
</comment>
<comment type="function">
    <text evidence="7">Supplies the nucleotide substrate for thymidylate synthetase.</text>
</comment>
<gene>
    <name evidence="13" type="ORF">MELIAE_LOCUS1770</name>
</gene>
<evidence type="ECO:0000256" key="5">
    <source>
        <dbReference type="ARBA" id="ARBA00022801"/>
    </source>
</evidence>
<keyword evidence="3" id="KW-0479">Metal-binding</keyword>
<evidence type="ECO:0000256" key="9">
    <source>
        <dbReference type="ARBA" id="ARBA00041763"/>
    </source>
</evidence>
<dbReference type="GO" id="GO:0009165">
    <property type="term" value="P:nucleotide biosynthetic process"/>
    <property type="evidence" value="ECO:0007669"/>
    <property type="project" value="UniProtKB-KW"/>
</dbReference>
<evidence type="ECO:0000256" key="8">
    <source>
        <dbReference type="ARBA" id="ARBA00038938"/>
    </source>
</evidence>
<dbReference type="GO" id="GO:0005737">
    <property type="term" value="C:cytoplasm"/>
    <property type="evidence" value="ECO:0007669"/>
    <property type="project" value="TreeGrafter"/>
</dbReference>
<protein>
    <recommendedName>
        <fullName evidence="11">Probable deoxycytidylate deaminase</fullName>
        <ecNumber evidence="8">3.5.4.12</ecNumber>
    </recommendedName>
    <alternativeName>
        <fullName evidence="9">dCMP deaminase</fullName>
    </alternativeName>
</protein>
<evidence type="ECO:0000256" key="2">
    <source>
        <dbReference type="ARBA" id="ARBA00006576"/>
    </source>
</evidence>
<dbReference type="InterPro" id="IPR002125">
    <property type="entry name" value="CMP_dCMP_dom"/>
</dbReference>
<reference evidence="13" key="1">
    <citation type="submission" date="2021-12" db="EMBL/GenBank/DDBJ databases">
        <authorList>
            <person name="King R."/>
        </authorList>
    </citation>
    <scope>NUCLEOTIDE SEQUENCE</scope>
</reference>
<comment type="catalytic activity">
    <reaction evidence="10">
        <text>dCMP + H2O + H(+) = dUMP + NH4(+)</text>
        <dbReference type="Rhea" id="RHEA:22924"/>
        <dbReference type="ChEBI" id="CHEBI:15377"/>
        <dbReference type="ChEBI" id="CHEBI:15378"/>
        <dbReference type="ChEBI" id="CHEBI:28938"/>
        <dbReference type="ChEBI" id="CHEBI:57566"/>
        <dbReference type="ChEBI" id="CHEBI:246422"/>
        <dbReference type="EC" id="3.5.4.12"/>
    </reaction>
</comment>
<evidence type="ECO:0000259" key="12">
    <source>
        <dbReference type="Pfam" id="PF00383"/>
    </source>
</evidence>
<evidence type="ECO:0000313" key="14">
    <source>
        <dbReference type="Proteomes" id="UP001154078"/>
    </source>
</evidence>
<dbReference type="AlphaFoldDB" id="A0A9P0FCF2"/>
<name>A0A9P0FCF2_BRAAE</name>
<dbReference type="FunFam" id="3.40.140.10:FF:000021">
    <property type="entry name" value="Deoxycytidylate deaminase"/>
    <property type="match status" value="1"/>
</dbReference>
<sequence length="169" mass="19227">MEGDKYFMTLACVTAKRSDDPVTKVGACIVNENGIIVGVGYNDMPAGCDNWAKSTGALEHKKNYVCHAEFNAYINKTCADVKNCKIYVTLFPCNECAKIIIKSGIQEVIYLSDKRCDKLYTQISKIMLKRANVTYRQLLLLENMEINFAEFLRDEAQCKKRKHFSVENM</sequence>
<dbReference type="EMBL" id="OV121132">
    <property type="protein sequence ID" value="CAH0547871.1"/>
    <property type="molecule type" value="Genomic_DNA"/>
</dbReference>
<dbReference type="InterPro" id="IPR016193">
    <property type="entry name" value="Cytidine_deaminase-like"/>
</dbReference>
<keyword evidence="6" id="KW-0862">Zinc</keyword>
<dbReference type="GO" id="GO:0046872">
    <property type="term" value="F:metal ion binding"/>
    <property type="evidence" value="ECO:0007669"/>
    <property type="project" value="UniProtKB-KW"/>
</dbReference>
<evidence type="ECO:0000256" key="10">
    <source>
        <dbReference type="ARBA" id="ARBA00052978"/>
    </source>
</evidence>
<accession>A0A9P0FCF2</accession>